<evidence type="ECO:0000313" key="3">
    <source>
        <dbReference type="Proteomes" id="UP001596142"/>
    </source>
</evidence>
<dbReference type="Proteomes" id="UP001596142">
    <property type="component" value="Unassembled WGS sequence"/>
</dbReference>
<sequence length="50" mass="5955">MDKQQKQQFHYEHEGEEHVHNQLLDYYHVGSDTSQRLETNEEGHSANMKA</sequence>
<reference evidence="3" key="1">
    <citation type="journal article" date="2019" name="Int. J. Syst. Evol. Microbiol.">
        <title>The Global Catalogue of Microorganisms (GCM) 10K type strain sequencing project: providing services to taxonomists for standard genome sequencing and annotation.</title>
        <authorList>
            <consortium name="The Broad Institute Genomics Platform"/>
            <consortium name="The Broad Institute Genome Sequencing Center for Infectious Disease"/>
            <person name="Wu L."/>
            <person name="Ma J."/>
        </authorList>
    </citation>
    <scope>NUCLEOTIDE SEQUENCE [LARGE SCALE GENOMIC DNA]</scope>
    <source>
        <strain evidence="3">CECT 7184</strain>
    </source>
</reference>
<proteinExistence type="predicted"/>
<organism evidence="2 3">
    <name type="scientific">Thalassorhabdus alkalitolerans</name>
    <dbReference type="NCBI Taxonomy" id="2282697"/>
    <lineage>
        <taxon>Bacteria</taxon>
        <taxon>Bacillati</taxon>
        <taxon>Bacillota</taxon>
        <taxon>Bacilli</taxon>
        <taxon>Bacillales</taxon>
        <taxon>Bacillaceae</taxon>
        <taxon>Thalassorhabdus</taxon>
    </lineage>
</organism>
<gene>
    <name evidence="2" type="ORF">ACFPU1_08285</name>
</gene>
<protein>
    <recommendedName>
        <fullName evidence="4">DUF4025 domain-containing protein</fullName>
    </recommendedName>
</protein>
<dbReference type="EMBL" id="JBHSOZ010000003">
    <property type="protein sequence ID" value="MFC5712777.1"/>
    <property type="molecule type" value="Genomic_DNA"/>
</dbReference>
<evidence type="ECO:0000313" key="2">
    <source>
        <dbReference type="EMBL" id="MFC5712777.1"/>
    </source>
</evidence>
<feature type="region of interest" description="Disordered" evidence="1">
    <location>
        <begin position="31"/>
        <end position="50"/>
    </location>
</feature>
<evidence type="ECO:0000256" key="1">
    <source>
        <dbReference type="SAM" id="MobiDB-lite"/>
    </source>
</evidence>
<comment type="caution">
    <text evidence="2">The sequence shown here is derived from an EMBL/GenBank/DDBJ whole genome shotgun (WGS) entry which is preliminary data.</text>
</comment>
<name>A0ABW0YPX2_9BACI</name>
<accession>A0ABW0YPX2</accession>
<dbReference type="RefSeq" id="WP_157049704.1">
    <property type="nucleotide sequence ID" value="NZ_JBHSOZ010000003.1"/>
</dbReference>
<keyword evidence="3" id="KW-1185">Reference proteome</keyword>
<evidence type="ECO:0008006" key="4">
    <source>
        <dbReference type="Google" id="ProtNLM"/>
    </source>
</evidence>